<dbReference type="AlphaFoldDB" id="A0A4R6WFI3"/>
<dbReference type="OrthoDB" id="9806601at2"/>
<sequence>MTDTVFATGYKNESFWWEDAPRPDRRAGSLPAKVDVLVIGSGYTGLMAAWETAKGGRSTLVVDAEAAGFGCSSRNGGQVSTSIKPTLSELSGRMNEEIARGVRQEGIDSLAYVTDLVETQKLDCDWRVVGRYHAAHNPKQFDALAKAMQTQPQGLVVPYEIVTRAEQSKDIDTAFYHGGVVYPKHASLHPGKYHLELLRLSEGAGAQVVSYCPVTHLDKDPGGFVATTPLGRVNARDVVVATNGYTGPLTPWHRRRVIPIGSYIIATEELPLEQTARLLPTDRVISDTRKLVFYYRLSPDKRRIIFGGRVAYMENDPKVSAPRLHYWMSLVFPELKATRVSHSWMGYVAYTFDTLPHLGQQDGLYYAMGYCGSGISLATYFGAKIGQQVLGKKEGMSPLNNVPFQTRPLYEGNPWFLAPSILYYRIRDSLPI</sequence>
<protein>
    <submittedName>
        <fullName evidence="3">Glycine/D-amino acid oxidase-like deaminating enzyme</fullName>
    </submittedName>
</protein>
<feature type="domain" description="FAD dependent oxidoreductase" evidence="2">
    <location>
        <begin position="35"/>
        <end position="384"/>
    </location>
</feature>
<evidence type="ECO:0000256" key="1">
    <source>
        <dbReference type="ARBA" id="ARBA00023002"/>
    </source>
</evidence>
<evidence type="ECO:0000259" key="2">
    <source>
        <dbReference type="Pfam" id="PF01266"/>
    </source>
</evidence>
<dbReference type="Pfam" id="PF01266">
    <property type="entry name" value="DAO"/>
    <property type="match status" value="1"/>
</dbReference>
<dbReference type="GO" id="GO:0005737">
    <property type="term" value="C:cytoplasm"/>
    <property type="evidence" value="ECO:0007669"/>
    <property type="project" value="TreeGrafter"/>
</dbReference>
<proteinExistence type="predicted"/>
<evidence type="ECO:0000313" key="4">
    <source>
        <dbReference type="Proteomes" id="UP000295783"/>
    </source>
</evidence>
<dbReference type="EMBL" id="SNYW01000012">
    <property type="protein sequence ID" value="TDQ78819.1"/>
    <property type="molecule type" value="Genomic_DNA"/>
</dbReference>
<dbReference type="GO" id="GO:0016491">
    <property type="term" value="F:oxidoreductase activity"/>
    <property type="evidence" value="ECO:0007669"/>
    <property type="project" value="UniProtKB-KW"/>
</dbReference>
<dbReference type="PANTHER" id="PTHR13847:SF281">
    <property type="entry name" value="FAD DEPENDENT OXIDOREDUCTASE DOMAIN-CONTAINING PROTEIN"/>
    <property type="match status" value="1"/>
</dbReference>
<name>A0A4R6WFI3_9PROT</name>
<dbReference type="InterPro" id="IPR036188">
    <property type="entry name" value="FAD/NAD-bd_sf"/>
</dbReference>
<dbReference type="SUPFAM" id="SSF51905">
    <property type="entry name" value="FAD/NAD(P)-binding domain"/>
    <property type="match status" value="1"/>
</dbReference>
<keyword evidence="1" id="KW-0560">Oxidoreductase</keyword>
<dbReference type="Gene3D" id="3.30.9.10">
    <property type="entry name" value="D-Amino Acid Oxidase, subunit A, domain 2"/>
    <property type="match status" value="1"/>
</dbReference>
<reference evidence="3 4" key="1">
    <citation type="submission" date="2019-03" db="EMBL/GenBank/DDBJ databases">
        <title>Genomic Encyclopedia of Type Strains, Phase III (KMG-III): the genomes of soil and plant-associated and newly described type strains.</title>
        <authorList>
            <person name="Whitman W."/>
        </authorList>
    </citation>
    <scope>NUCLEOTIDE SEQUENCE [LARGE SCALE GENOMIC DNA]</scope>
    <source>
        <strain evidence="3 4">CGMCC 1.7660</strain>
    </source>
</reference>
<dbReference type="RefSeq" id="WP_133614733.1">
    <property type="nucleotide sequence ID" value="NZ_SNYW01000012.1"/>
</dbReference>
<organism evidence="3 4">
    <name type="scientific">Dongia mobilis</name>
    <dbReference type="NCBI Taxonomy" id="578943"/>
    <lineage>
        <taxon>Bacteria</taxon>
        <taxon>Pseudomonadati</taxon>
        <taxon>Pseudomonadota</taxon>
        <taxon>Alphaproteobacteria</taxon>
        <taxon>Rhodospirillales</taxon>
        <taxon>Dongiaceae</taxon>
        <taxon>Dongia</taxon>
    </lineage>
</organism>
<dbReference type="Proteomes" id="UP000295783">
    <property type="component" value="Unassembled WGS sequence"/>
</dbReference>
<evidence type="ECO:0000313" key="3">
    <source>
        <dbReference type="EMBL" id="TDQ78819.1"/>
    </source>
</evidence>
<dbReference type="PANTHER" id="PTHR13847">
    <property type="entry name" value="SARCOSINE DEHYDROGENASE-RELATED"/>
    <property type="match status" value="1"/>
</dbReference>
<gene>
    <name evidence="3" type="ORF">A8950_3280</name>
</gene>
<accession>A0A4R6WFI3</accession>
<dbReference type="Gene3D" id="3.50.50.60">
    <property type="entry name" value="FAD/NAD(P)-binding domain"/>
    <property type="match status" value="1"/>
</dbReference>
<comment type="caution">
    <text evidence="3">The sequence shown here is derived from an EMBL/GenBank/DDBJ whole genome shotgun (WGS) entry which is preliminary data.</text>
</comment>
<keyword evidence="4" id="KW-1185">Reference proteome</keyword>
<dbReference type="InterPro" id="IPR006076">
    <property type="entry name" value="FAD-dep_OxRdtase"/>
</dbReference>